<dbReference type="AlphaFoldDB" id="A0A2G9HJN6"/>
<comment type="caution">
    <text evidence="1">The sequence shown here is derived from an EMBL/GenBank/DDBJ whole genome shotgun (WGS) entry which is preliminary data.</text>
</comment>
<organism evidence="1 2">
    <name type="scientific">Handroanthus impetiginosus</name>
    <dbReference type="NCBI Taxonomy" id="429701"/>
    <lineage>
        <taxon>Eukaryota</taxon>
        <taxon>Viridiplantae</taxon>
        <taxon>Streptophyta</taxon>
        <taxon>Embryophyta</taxon>
        <taxon>Tracheophyta</taxon>
        <taxon>Spermatophyta</taxon>
        <taxon>Magnoliopsida</taxon>
        <taxon>eudicotyledons</taxon>
        <taxon>Gunneridae</taxon>
        <taxon>Pentapetalae</taxon>
        <taxon>asterids</taxon>
        <taxon>lamiids</taxon>
        <taxon>Lamiales</taxon>
        <taxon>Bignoniaceae</taxon>
        <taxon>Crescentiina</taxon>
        <taxon>Tabebuia alliance</taxon>
        <taxon>Handroanthus</taxon>
    </lineage>
</organism>
<evidence type="ECO:0000313" key="1">
    <source>
        <dbReference type="EMBL" id="PIN17752.1"/>
    </source>
</evidence>
<evidence type="ECO:0000313" key="2">
    <source>
        <dbReference type="Proteomes" id="UP000231279"/>
    </source>
</evidence>
<dbReference type="Proteomes" id="UP000231279">
    <property type="component" value="Unassembled WGS sequence"/>
</dbReference>
<reference evidence="2" key="1">
    <citation type="journal article" date="2018" name="Gigascience">
        <title>Genome assembly of the Pink Ipe (Handroanthus impetiginosus, Bignoniaceae), a highly valued, ecologically keystone Neotropical timber forest tree.</title>
        <authorList>
            <person name="Silva-Junior O.B."/>
            <person name="Grattapaglia D."/>
            <person name="Novaes E."/>
            <person name="Collevatti R.G."/>
        </authorList>
    </citation>
    <scope>NUCLEOTIDE SEQUENCE [LARGE SCALE GENOMIC DNA]</scope>
    <source>
        <strain evidence="2">cv. UFG-1</strain>
    </source>
</reference>
<name>A0A2G9HJN6_9LAMI</name>
<keyword evidence="2" id="KW-1185">Reference proteome</keyword>
<protein>
    <submittedName>
        <fullName evidence="1">Uncharacterized protein</fullName>
    </submittedName>
</protein>
<proteinExistence type="predicted"/>
<dbReference type="EMBL" id="NKXS01001612">
    <property type="protein sequence ID" value="PIN17752.1"/>
    <property type="molecule type" value="Genomic_DNA"/>
</dbReference>
<gene>
    <name evidence="1" type="ORF">CDL12_09597</name>
</gene>
<sequence>MKRASLFLSCYYYYLSPKNSRNNFFYHNTRFNRVGLVIL</sequence>
<accession>A0A2G9HJN6</accession>